<evidence type="ECO:0000256" key="5">
    <source>
        <dbReference type="SAM" id="Phobius"/>
    </source>
</evidence>
<dbReference type="Proteomes" id="UP000231162">
    <property type="component" value="Unassembled WGS sequence"/>
</dbReference>
<dbReference type="GO" id="GO:0016020">
    <property type="term" value="C:membrane"/>
    <property type="evidence" value="ECO:0007669"/>
    <property type="project" value="UniProtKB-SubCell"/>
</dbReference>
<evidence type="ECO:0000313" key="7">
    <source>
        <dbReference type="EMBL" id="PIS06671.1"/>
    </source>
</evidence>
<evidence type="ECO:0000256" key="2">
    <source>
        <dbReference type="ARBA" id="ARBA00022692"/>
    </source>
</evidence>
<keyword evidence="2 5" id="KW-0812">Transmembrane</keyword>
<reference evidence="8" key="1">
    <citation type="submission" date="2017-09" db="EMBL/GenBank/DDBJ databases">
        <title>Depth-based differentiation of microbial function through sediment-hosted aquifers and enrichment of novel symbionts in the deep terrestrial subsurface.</title>
        <authorList>
            <person name="Probst A.J."/>
            <person name="Ladd B."/>
            <person name="Jarett J.K."/>
            <person name="Geller-Mcgrath D.E."/>
            <person name="Sieber C.M.K."/>
            <person name="Emerson J.B."/>
            <person name="Anantharaman K."/>
            <person name="Thomas B.C."/>
            <person name="Malmstrom R."/>
            <person name="Stieglmeier M."/>
            <person name="Klingl A."/>
            <person name="Woyke T."/>
            <person name="Ryan C.M."/>
            <person name="Banfield J.F."/>
        </authorList>
    </citation>
    <scope>NUCLEOTIDE SEQUENCE [LARGE SCALE GENOMIC DNA]</scope>
</reference>
<feature type="transmembrane region" description="Helical" evidence="5">
    <location>
        <begin position="82"/>
        <end position="100"/>
    </location>
</feature>
<proteinExistence type="predicted"/>
<dbReference type="InterPro" id="IPR051533">
    <property type="entry name" value="WaaL-like"/>
</dbReference>
<feature type="domain" description="O-antigen ligase-related" evidence="6">
    <location>
        <begin position="224"/>
        <end position="373"/>
    </location>
</feature>
<evidence type="ECO:0000256" key="1">
    <source>
        <dbReference type="ARBA" id="ARBA00004141"/>
    </source>
</evidence>
<feature type="transmembrane region" description="Helical" evidence="5">
    <location>
        <begin position="224"/>
        <end position="255"/>
    </location>
</feature>
<dbReference type="PANTHER" id="PTHR37422:SF23">
    <property type="entry name" value="TEICHURONIC ACID BIOSYNTHESIS PROTEIN TUAE"/>
    <property type="match status" value="1"/>
</dbReference>
<feature type="transmembrane region" description="Helical" evidence="5">
    <location>
        <begin position="29"/>
        <end position="46"/>
    </location>
</feature>
<feature type="transmembrane region" description="Helical" evidence="5">
    <location>
        <begin position="422"/>
        <end position="440"/>
    </location>
</feature>
<feature type="transmembrane region" description="Helical" evidence="5">
    <location>
        <begin position="6"/>
        <end position="22"/>
    </location>
</feature>
<evidence type="ECO:0000313" key="8">
    <source>
        <dbReference type="Proteomes" id="UP000231162"/>
    </source>
</evidence>
<organism evidence="7 8">
    <name type="scientific">Candidatus Berkelbacteria bacterium CG10_big_fil_rev_8_21_14_0_10_43_14</name>
    <dbReference type="NCBI Taxonomy" id="1974515"/>
    <lineage>
        <taxon>Bacteria</taxon>
        <taxon>Candidatus Berkelbacteria</taxon>
    </lineage>
</organism>
<comment type="caution">
    <text evidence="7">The sequence shown here is derived from an EMBL/GenBank/DDBJ whole genome shotgun (WGS) entry which is preliminary data.</text>
</comment>
<feature type="transmembrane region" description="Helical" evidence="5">
    <location>
        <begin position="165"/>
        <end position="183"/>
    </location>
</feature>
<dbReference type="EMBL" id="PEZX01000042">
    <property type="protein sequence ID" value="PIS06671.1"/>
    <property type="molecule type" value="Genomic_DNA"/>
</dbReference>
<evidence type="ECO:0000256" key="4">
    <source>
        <dbReference type="ARBA" id="ARBA00023136"/>
    </source>
</evidence>
<feature type="transmembrane region" description="Helical" evidence="5">
    <location>
        <begin position="366"/>
        <end position="384"/>
    </location>
</feature>
<protein>
    <recommendedName>
        <fullName evidence="6">O-antigen ligase-related domain-containing protein</fullName>
    </recommendedName>
</protein>
<feature type="transmembrane region" description="Helical" evidence="5">
    <location>
        <begin position="52"/>
        <end position="70"/>
    </location>
</feature>
<dbReference type="AlphaFoldDB" id="A0A2M6R9H1"/>
<keyword evidence="4 5" id="KW-0472">Membrane</keyword>
<feature type="transmembrane region" description="Helical" evidence="5">
    <location>
        <begin position="106"/>
        <end position="126"/>
    </location>
</feature>
<gene>
    <name evidence="7" type="ORF">COT79_03345</name>
</gene>
<keyword evidence="3 5" id="KW-1133">Transmembrane helix</keyword>
<feature type="transmembrane region" description="Helical" evidence="5">
    <location>
        <begin position="138"/>
        <end position="159"/>
    </location>
</feature>
<feature type="transmembrane region" description="Helical" evidence="5">
    <location>
        <begin position="195"/>
        <end position="212"/>
    </location>
</feature>
<dbReference type="InterPro" id="IPR007016">
    <property type="entry name" value="O-antigen_ligase-rel_domated"/>
</dbReference>
<evidence type="ECO:0000256" key="3">
    <source>
        <dbReference type="ARBA" id="ARBA00022989"/>
    </source>
</evidence>
<name>A0A2M6R9H1_9BACT</name>
<dbReference type="Pfam" id="PF04932">
    <property type="entry name" value="Wzy_C"/>
    <property type="match status" value="1"/>
</dbReference>
<feature type="transmembrane region" description="Helical" evidence="5">
    <location>
        <begin position="262"/>
        <end position="283"/>
    </location>
</feature>
<dbReference type="PANTHER" id="PTHR37422">
    <property type="entry name" value="TEICHURONIC ACID BIOSYNTHESIS PROTEIN TUAE"/>
    <property type="match status" value="1"/>
</dbReference>
<evidence type="ECO:0000259" key="6">
    <source>
        <dbReference type="Pfam" id="PF04932"/>
    </source>
</evidence>
<sequence>MQIYLALLLGIVGLMCLYFLRSKTARNPFAFLVLIAFFLPFERIPTVVVNDFTLKINHIVGIIFLVFWFLDRAVRRKEKFITNPIAIPLLLLIGSLFLSLTHAQLLSRGIIFTVQILFTILLAIATNDSIRKKSHIDAIERVIFASAWVVVIFALWQFIGDLIGLPWSLTGLDVGFSKIVFGFPRVQAFSKEPLYLANYLFIPMGFLIGSFFSGEKIATHKKWLLVGICVVILLTMSRGGIIGFIAAGGIGTLIWAKKMFTITNFFIVTFGAMAVIGAVYGGLTLYGDGGVQRYVEHITIGDIGQGESTVSRLGAVDQSIDIWKEHPVIGIGIGNFGGTQTGFDMDDPRTKNIVNNEYFELLAETGIIGLGSFLVLIGVVFVRSIRAIHATTSSRYRSLTIGLSLALFGILVQYNFFSTLSIMYIWVFIGVVLAVQTLALKERTQ</sequence>
<feature type="transmembrane region" description="Helical" evidence="5">
    <location>
        <begin position="396"/>
        <end position="416"/>
    </location>
</feature>
<comment type="subcellular location">
    <subcellularLocation>
        <location evidence="1">Membrane</location>
        <topology evidence="1">Multi-pass membrane protein</topology>
    </subcellularLocation>
</comment>
<accession>A0A2M6R9H1</accession>